<feature type="transmembrane region" description="Helical" evidence="1">
    <location>
        <begin position="296"/>
        <end position="317"/>
    </location>
</feature>
<reference evidence="3" key="3">
    <citation type="submission" date="2025-09" db="UniProtKB">
        <authorList>
            <consortium name="Ensembl"/>
        </authorList>
    </citation>
    <scope>IDENTIFICATION</scope>
</reference>
<dbReference type="InParanoid" id="A0A673AIM4"/>
<dbReference type="SMART" id="SM00568">
    <property type="entry name" value="GRAM"/>
    <property type="match status" value="1"/>
</dbReference>
<dbReference type="Ensembl" id="ENSSORT00005028965.1">
    <property type="protein sequence ID" value="ENSSORP00005028162.1"/>
    <property type="gene ID" value="ENSSORG00005013470.1"/>
</dbReference>
<dbReference type="InterPro" id="IPR004182">
    <property type="entry name" value="GRAM"/>
</dbReference>
<dbReference type="PANTHER" id="PTHR46645">
    <property type="entry name" value="GRAM DOMAIN-CONTAINING PROTEIN 2B-RELATED"/>
    <property type="match status" value="1"/>
</dbReference>
<reference evidence="3" key="1">
    <citation type="submission" date="2019-06" db="EMBL/GenBank/DDBJ databases">
        <authorList>
            <consortium name="Wellcome Sanger Institute Data Sharing"/>
        </authorList>
    </citation>
    <scope>NUCLEOTIDE SEQUENCE [LARGE SCALE GENOMIC DNA]</scope>
</reference>
<dbReference type="Pfam" id="PF02893">
    <property type="entry name" value="GRAM"/>
    <property type="match status" value="1"/>
</dbReference>
<sequence>MFLFFTMSVKNRKFSLDSSIPLDSVIGARRSSCKFGNKKFCQTQSLDDARQQIQELSQSLSTNMSIREQTIMEESIDRSDGLVTNNSFLKHNKTFHKLFQELPEGENLTHTFTCSLQKEGLYHGKLFVSENYVCFYSSVLLKDTKVVIPVSSVRHVKKQNSALSMLSIQTADGEKYSFVSLRNRGMCYKLLQTVCSIAPGESANNSPHMSSAENEADLDMISSNSSVEDSIYCKPSRQNSSDFDNGFPQFSSEAPSIQSSTRQNSLVDEDNKDWIWRIADRVTPFFSLREIRNLSVLFYIYLMLLVLLLLASGYIGLRIIALEEQLNSLGALTELTFHHREYQET</sequence>
<name>A0A673AIM4_9TELE</name>
<dbReference type="RefSeq" id="XP_030015828.1">
    <property type="nucleotide sequence ID" value="XM_030159968.1"/>
</dbReference>
<dbReference type="Gene3D" id="2.30.29.30">
    <property type="entry name" value="Pleckstrin-homology domain (PH domain)/Phosphotyrosine-binding domain (PTB)"/>
    <property type="match status" value="1"/>
</dbReference>
<dbReference type="Proteomes" id="UP000472271">
    <property type="component" value="Chromosome 17"/>
</dbReference>
<gene>
    <name evidence="3" type="primary">LOC115436945</name>
</gene>
<keyword evidence="1" id="KW-0812">Transmembrane</keyword>
<keyword evidence="1" id="KW-1133">Transmembrane helix</keyword>
<keyword evidence="1" id="KW-0472">Membrane</keyword>
<evidence type="ECO:0000313" key="3">
    <source>
        <dbReference type="Ensembl" id="ENSSORP00005028162.1"/>
    </source>
</evidence>
<feature type="domain" description="GRAM" evidence="2">
    <location>
        <begin position="93"/>
        <end position="160"/>
    </location>
</feature>
<dbReference type="GeneID" id="115436945"/>
<accession>A0A673AIM4</accession>
<evidence type="ECO:0000259" key="2">
    <source>
        <dbReference type="SMART" id="SM00568"/>
    </source>
</evidence>
<keyword evidence="4" id="KW-1185">Reference proteome</keyword>
<evidence type="ECO:0000313" key="4">
    <source>
        <dbReference type="Proteomes" id="UP000472271"/>
    </source>
</evidence>
<dbReference type="AlphaFoldDB" id="A0A673AIM4"/>
<proteinExistence type="predicted"/>
<organism evidence="3 4">
    <name type="scientific">Sphaeramia orbicularis</name>
    <name type="common">orbiculate cardinalfish</name>
    <dbReference type="NCBI Taxonomy" id="375764"/>
    <lineage>
        <taxon>Eukaryota</taxon>
        <taxon>Metazoa</taxon>
        <taxon>Chordata</taxon>
        <taxon>Craniata</taxon>
        <taxon>Vertebrata</taxon>
        <taxon>Euteleostomi</taxon>
        <taxon>Actinopterygii</taxon>
        <taxon>Neopterygii</taxon>
        <taxon>Teleostei</taxon>
        <taxon>Neoteleostei</taxon>
        <taxon>Acanthomorphata</taxon>
        <taxon>Gobiaria</taxon>
        <taxon>Kurtiformes</taxon>
        <taxon>Apogonoidei</taxon>
        <taxon>Apogonidae</taxon>
        <taxon>Apogoninae</taxon>
        <taxon>Sphaeramia</taxon>
    </lineage>
</organism>
<evidence type="ECO:0000256" key="1">
    <source>
        <dbReference type="SAM" id="Phobius"/>
    </source>
</evidence>
<dbReference type="OrthoDB" id="2162691at2759"/>
<reference evidence="3" key="2">
    <citation type="submission" date="2025-08" db="UniProtKB">
        <authorList>
            <consortium name="Ensembl"/>
        </authorList>
    </citation>
    <scope>IDENTIFICATION</scope>
</reference>
<dbReference type="InterPro" id="IPR052633">
    <property type="entry name" value="GRAM_domain_protein_2B"/>
</dbReference>
<dbReference type="PANTHER" id="PTHR46645:SF1">
    <property type="entry name" value="GRAM DOMAIN-CONTAINING PROTEIN"/>
    <property type="match status" value="1"/>
</dbReference>
<protein>
    <submittedName>
        <fullName evidence="3">GRAM domain-containing protein 2B-like</fullName>
    </submittedName>
</protein>
<dbReference type="InterPro" id="IPR011993">
    <property type="entry name" value="PH-like_dom_sf"/>
</dbReference>